<feature type="transmembrane region" description="Helical" evidence="1">
    <location>
        <begin position="127"/>
        <end position="148"/>
    </location>
</feature>
<evidence type="ECO:0000313" key="2">
    <source>
        <dbReference type="EMBL" id="EGT36140.1"/>
    </source>
</evidence>
<dbReference type="EMBL" id="GL379931">
    <property type="protein sequence ID" value="EGT36140.1"/>
    <property type="molecule type" value="Genomic_DNA"/>
</dbReference>
<organism evidence="3">
    <name type="scientific">Caenorhabditis brenneri</name>
    <name type="common">Nematode worm</name>
    <dbReference type="NCBI Taxonomy" id="135651"/>
    <lineage>
        <taxon>Eukaryota</taxon>
        <taxon>Metazoa</taxon>
        <taxon>Ecdysozoa</taxon>
        <taxon>Nematoda</taxon>
        <taxon>Chromadorea</taxon>
        <taxon>Rhabditida</taxon>
        <taxon>Rhabditina</taxon>
        <taxon>Rhabditomorpha</taxon>
        <taxon>Rhabditoidea</taxon>
        <taxon>Rhabditidae</taxon>
        <taxon>Peloderinae</taxon>
        <taxon>Caenorhabditis</taxon>
    </lineage>
</organism>
<accession>G0NRD5</accession>
<evidence type="ECO:0000256" key="1">
    <source>
        <dbReference type="SAM" id="Phobius"/>
    </source>
</evidence>
<reference evidence="3" key="1">
    <citation type="submission" date="2011-07" db="EMBL/GenBank/DDBJ databases">
        <authorList>
            <consortium name="Caenorhabditis brenneri Sequencing and Analysis Consortium"/>
            <person name="Wilson R.K."/>
        </authorList>
    </citation>
    <scope>NUCLEOTIDE SEQUENCE [LARGE SCALE GENOMIC DNA]</scope>
    <source>
        <strain evidence="3">PB2801</strain>
    </source>
</reference>
<evidence type="ECO:0000313" key="3">
    <source>
        <dbReference type="Proteomes" id="UP000008068"/>
    </source>
</evidence>
<protein>
    <submittedName>
        <fullName evidence="2">Uncharacterized protein</fullName>
    </submittedName>
</protein>
<dbReference type="PANTHER" id="PTHR47758:SF2">
    <property type="entry name" value="SERPENTINE RECEPTOR, CLASS M"/>
    <property type="match status" value="1"/>
</dbReference>
<feature type="transmembrane region" description="Helical" evidence="1">
    <location>
        <begin position="64"/>
        <end position="83"/>
    </location>
</feature>
<dbReference type="HOGENOM" id="CLU_1176332_0_0_1"/>
<dbReference type="AlphaFoldDB" id="G0NRD5"/>
<dbReference type="eggNOG" id="ENOG502TJGX">
    <property type="taxonomic scope" value="Eukaryota"/>
</dbReference>
<sequence length="236" mass="27205">MSFLNDERFYQNNFYQNFNGSLFGDINFYISCIISMGCNGVLIKVVKKIKSYKAPVKYSMYSMALLRIMFSVSMALTCPLLPYCPQIFPARTSFDPTKSQRFQSILYSRNANSLYIMKNGINFPNSIGYVFLSLFVAFMVMSCSGPALQYLQVSYLLSLNHTKDTKKYITVVPIFVVITSLALIFFGYIPPFYKIRISSLVRKILEEQGDTPFLIITVRLVSFIYTIIIYQRLKED</sequence>
<gene>
    <name evidence="2" type="ORF">CAEBREN_31785</name>
</gene>
<feature type="transmembrane region" description="Helical" evidence="1">
    <location>
        <begin position="213"/>
        <end position="230"/>
    </location>
</feature>
<proteinExistence type="predicted"/>
<feature type="transmembrane region" description="Helical" evidence="1">
    <location>
        <begin position="26"/>
        <end position="43"/>
    </location>
</feature>
<keyword evidence="1" id="KW-0472">Membrane</keyword>
<dbReference type="PANTHER" id="PTHR47758">
    <property type="entry name" value="SERPENTINE RECEPTOR, CLASS M-RELATED"/>
    <property type="match status" value="1"/>
</dbReference>
<dbReference type="Proteomes" id="UP000008068">
    <property type="component" value="Unassembled WGS sequence"/>
</dbReference>
<keyword evidence="1" id="KW-0812">Transmembrane</keyword>
<feature type="transmembrane region" description="Helical" evidence="1">
    <location>
        <begin position="168"/>
        <end position="193"/>
    </location>
</feature>
<dbReference type="InParanoid" id="G0NRD5"/>
<keyword evidence="3" id="KW-1185">Reference proteome</keyword>
<name>G0NRD5_CAEBE</name>
<keyword evidence="1" id="KW-1133">Transmembrane helix</keyword>